<dbReference type="FunFam" id="3.20.20.80:FF:000090">
    <property type="entry name" value="Alpha-L-arabinofuranosidase A"/>
    <property type="match status" value="1"/>
</dbReference>
<proteinExistence type="inferred from homology"/>
<feature type="chain" id="PRO_5008014117" description="non-reducing end alpha-L-arabinofuranosidase" evidence="7">
    <location>
        <begin position="25"/>
        <end position="655"/>
    </location>
</feature>
<evidence type="ECO:0000256" key="4">
    <source>
        <dbReference type="ARBA" id="ARBA00022729"/>
    </source>
</evidence>
<dbReference type="Pfam" id="PF06964">
    <property type="entry name" value="Alpha-L-AF_C"/>
    <property type="match status" value="1"/>
</dbReference>
<dbReference type="GO" id="GO:0046373">
    <property type="term" value="P:L-arabinose metabolic process"/>
    <property type="evidence" value="ECO:0007669"/>
    <property type="project" value="InterPro"/>
</dbReference>
<gene>
    <name evidence="9" type="ORF">ERS852429_03265</name>
</gene>
<dbReference type="AlphaFoldDB" id="A0A173VRI1"/>
<dbReference type="Pfam" id="PF02018">
    <property type="entry name" value="CBM_4_9"/>
    <property type="match status" value="1"/>
</dbReference>
<comment type="similarity">
    <text evidence="2">Belongs to the glycosyl hydrolase 51 family.</text>
</comment>
<dbReference type="InterPro" id="IPR013780">
    <property type="entry name" value="Glyco_hydro_b"/>
</dbReference>
<dbReference type="RefSeq" id="WP_057319803.1">
    <property type="nucleotide sequence ID" value="NZ_CYXP01000008.1"/>
</dbReference>
<protein>
    <recommendedName>
        <fullName evidence="3">non-reducing end alpha-L-arabinofuranosidase</fullName>
        <ecNumber evidence="3">3.2.1.55</ecNumber>
    </recommendedName>
</protein>
<dbReference type="SMART" id="SM00813">
    <property type="entry name" value="Alpha-L-AF_C"/>
    <property type="match status" value="1"/>
</dbReference>
<evidence type="ECO:0000256" key="5">
    <source>
        <dbReference type="ARBA" id="ARBA00022801"/>
    </source>
</evidence>
<reference evidence="9 10" key="1">
    <citation type="submission" date="2015-09" db="EMBL/GenBank/DDBJ databases">
        <authorList>
            <consortium name="Pathogen Informatics"/>
        </authorList>
    </citation>
    <scope>NUCLEOTIDE SEQUENCE [LARGE SCALE GENOMIC DNA]</scope>
    <source>
        <strain evidence="9 10">2789STDY5608872</strain>
    </source>
</reference>
<evidence type="ECO:0000256" key="3">
    <source>
        <dbReference type="ARBA" id="ARBA00012670"/>
    </source>
</evidence>
<evidence type="ECO:0000256" key="2">
    <source>
        <dbReference type="ARBA" id="ARBA00007186"/>
    </source>
</evidence>
<dbReference type="SUPFAM" id="SSF51011">
    <property type="entry name" value="Glycosyl hydrolase domain"/>
    <property type="match status" value="1"/>
</dbReference>
<name>A0A173VRI1_PARDI</name>
<dbReference type="PANTHER" id="PTHR31776">
    <property type="entry name" value="ALPHA-L-ARABINOFURANOSIDASE 1"/>
    <property type="match status" value="1"/>
</dbReference>
<comment type="catalytic activity">
    <reaction evidence="1">
        <text>Hydrolysis of terminal non-reducing alpha-L-arabinofuranoside residues in alpha-L-arabinosides.</text>
        <dbReference type="EC" id="3.2.1.55"/>
    </reaction>
</comment>
<evidence type="ECO:0000256" key="6">
    <source>
        <dbReference type="ARBA" id="ARBA00023180"/>
    </source>
</evidence>
<dbReference type="SUPFAM" id="SSF49785">
    <property type="entry name" value="Galactose-binding domain-like"/>
    <property type="match status" value="1"/>
</dbReference>
<dbReference type="Gene3D" id="2.60.40.1180">
    <property type="entry name" value="Golgi alpha-mannosidase II"/>
    <property type="match status" value="1"/>
</dbReference>
<dbReference type="Proteomes" id="UP000095591">
    <property type="component" value="Unassembled WGS sequence"/>
</dbReference>
<dbReference type="InterPro" id="IPR010720">
    <property type="entry name" value="Alpha-L-AF_C"/>
</dbReference>
<dbReference type="Gene3D" id="3.20.20.80">
    <property type="entry name" value="Glycosidases"/>
    <property type="match status" value="1"/>
</dbReference>
<evidence type="ECO:0000313" key="9">
    <source>
        <dbReference type="EMBL" id="CUN28548.1"/>
    </source>
</evidence>
<accession>A0A173VRI1</accession>
<dbReference type="Pfam" id="PF22848">
    <property type="entry name" value="ASD1_dom"/>
    <property type="match status" value="1"/>
</dbReference>
<dbReference type="Gene3D" id="2.60.120.260">
    <property type="entry name" value="Galactose-binding domain-like"/>
    <property type="match status" value="1"/>
</dbReference>
<evidence type="ECO:0000256" key="1">
    <source>
        <dbReference type="ARBA" id="ARBA00001462"/>
    </source>
</evidence>
<dbReference type="EC" id="3.2.1.55" evidence="3"/>
<dbReference type="EMBL" id="CYXP01000008">
    <property type="protein sequence ID" value="CUN28548.1"/>
    <property type="molecule type" value="Genomic_DNA"/>
</dbReference>
<keyword evidence="4 7" id="KW-0732">Signal</keyword>
<dbReference type="InterPro" id="IPR003305">
    <property type="entry name" value="CenC_carb-bd"/>
</dbReference>
<feature type="domain" description="Alpha-L-arabinofuranosidase C-terminal" evidence="8">
    <location>
        <begin position="464"/>
        <end position="647"/>
    </location>
</feature>
<evidence type="ECO:0000259" key="8">
    <source>
        <dbReference type="SMART" id="SM00813"/>
    </source>
</evidence>
<dbReference type="InterPro" id="IPR055235">
    <property type="entry name" value="ASD1_cat"/>
</dbReference>
<evidence type="ECO:0000313" key="10">
    <source>
        <dbReference type="Proteomes" id="UP000095591"/>
    </source>
</evidence>
<dbReference type="PANTHER" id="PTHR31776:SF0">
    <property type="entry name" value="ALPHA-L-ARABINOFURANOSIDASE 1"/>
    <property type="match status" value="1"/>
</dbReference>
<dbReference type="GO" id="GO:0046556">
    <property type="term" value="F:alpha-L-arabinofuranosidase activity"/>
    <property type="evidence" value="ECO:0007669"/>
    <property type="project" value="UniProtKB-EC"/>
</dbReference>
<dbReference type="InterPro" id="IPR008979">
    <property type="entry name" value="Galactose-bd-like_sf"/>
</dbReference>
<keyword evidence="9" id="KW-0326">Glycosidase</keyword>
<dbReference type="SUPFAM" id="SSF51445">
    <property type="entry name" value="(Trans)glycosidases"/>
    <property type="match status" value="1"/>
</dbReference>
<keyword evidence="5 9" id="KW-0378">Hydrolase</keyword>
<feature type="signal peptide" evidence="7">
    <location>
        <begin position="1"/>
        <end position="24"/>
    </location>
</feature>
<keyword evidence="6" id="KW-0325">Glycoprotein</keyword>
<sequence>MRRKNMKKTAALFLLSVGINCMTAQDIVPVYEFDIDVQNVGAPIQSTMYGIFFEDINFGADGGLYAELIKNRSFEFENPWGGWEPFGDVSIAEKNPCFDKNPHYAHLTYAGQITGTGLENEGFKGIGIKANENYDFSLYARTETNNPIKLRIELVNRDNDIYETQHLEIKGKDWKKYSVILSPKATEAKSRLRITMETAGTLDLEHISLFPQKTFNNRTNGLRRDLAQALKDLKPGIFRFPGGCIVEGTTIATRYQWKNTVGPVENRPININRWNYTFPHKKFPDYYQSYGLGFFEYFQLSEDIGAEPLPVLNCGLSCQFENEDMDQHVPVDKLQPYIDDALDLIEFANGPVTSQWGKMRADMGHPASFNLKFIAIGNEQWGPLYPERLEPFVKAIRAKYPEIKIIGSSGPNSEGKDFEYLWPEMKRLKVDLVDEHFYRSPEWFLNSAKRYDSYDRQGPKVFAGEYACHPTNRENSFLTALCEAAFMTGLERNADVVELCTYAPLFAHVDAWQWRPDLIWFDNLNIVKTPNYYVQQLYGHNAGTNVLPLTMNKEAVTGQSELFATAAFDKGTNEFIIKIVNTSIQSKKIKLNLNGISSGKHKGKLTVLHTSDLEAKNTLGKPETVIPIESAVELEAPATEVSVQPLSFLVYRISL</sequence>
<organism evidence="9 10">
    <name type="scientific">Parabacteroides distasonis</name>
    <dbReference type="NCBI Taxonomy" id="823"/>
    <lineage>
        <taxon>Bacteria</taxon>
        <taxon>Pseudomonadati</taxon>
        <taxon>Bacteroidota</taxon>
        <taxon>Bacteroidia</taxon>
        <taxon>Bacteroidales</taxon>
        <taxon>Tannerellaceae</taxon>
        <taxon>Parabacteroides</taxon>
    </lineage>
</organism>
<dbReference type="InterPro" id="IPR017853">
    <property type="entry name" value="GH"/>
</dbReference>
<evidence type="ECO:0000256" key="7">
    <source>
        <dbReference type="SAM" id="SignalP"/>
    </source>
</evidence>
<dbReference type="InterPro" id="IPR051563">
    <property type="entry name" value="Glycosyl_Hydrolase_51"/>
</dbReference>